<protein>
    <submittedName>
        <fullName evidence="1">Uncharacterized protein</fullName>
    </submittedName>
</protein>
<gene>
    <name evidence="1" type="ORF">OC846_004887</name>
</gene>
<evidence type="ECO:0000313" key="2">
    <source>
        <dbReference type="Proteomes" id="UP001176517"/>
    </source>
</evidence>
<dbReference type="PANTHER" id="PTHR33835:SF1">
    <property type="entry name" value="METALLO-BETA-LACTAMASE DOMAIN-CONTAINING PROTEIN"/>
    <property type="match status" value="1"/>
</dbReference>
<dbReference type="Proteomes" id="UP001176517">
    <property type="component" value="Unassembled WGS sequence"/>
</dbReference>
<organism evidence="1 2">
    <name type="scientific">Tilletia horrida</name>
    <dbReference type="NCBI Taxonomy" id="155126"/>
    <lineage>
        <taxon>Eukaryota</taxon>
        <taxon>Fungi</taxon>
        <taxon>Dikarya</taxon>
        <taxon>Basidiomycota</taxon>
        <taxon>Ustilaginomycotina</taxon>
        <taxon>Exobasidiomycetes</taxon>
        <taxon>Tilletiales</taxon>
        <taxon>Tilletiaceae</taxon>
        <taxon>Tilletia</taxon>
    </lineage>
</organism>
<name>A0AAN6JQ16_9BASI</name>
<dbReference type="AlphaFoldDB" id="A0AAN6JQ16"/>
<dbReference type="InterPro" id="IPR025638">
    <property type="entry name" value="DUF4336"/>
</dbReference>
<proteinExistence type="predicted"/>
<evidence type="ECO:0000313" key="1">
    <source>
        <dbReference type="EMBL" id="KAK0547395.1"/>
    </source>
</evidence>
<keyword evidence="2" id="KW-1185">Reference proteome</keyword>
<dbReference type="PANTHER" id="PTHR33835">
    <property type="entry name" value="YALI0C07656P"/>
    <property type="match status" value="1"/>
</dbReference>
<accession>A0AAN6JQ16</accession>
<dbReference type="EMBL" id="JAPDMZ010000163">
    <property type="protein sequence ID" value="KAK0547395.1"/>
    <property type="molecule type" value="Genomic_DNA"/>
</dbReference>
<sequence>MSASAAAAATAESTVMLTNETVFRAYAGGKIATFSKPFNRFGVIPIGGRTTVVKLQNEPNVDALFVVPSTPLADAKEKVKELAGNGPGVRFLAAPDVVHSMYLQEWSAAFPDALILGVDGLQAKNPDIKSWYGIYGRDSPAQTEAYQFEPEIKAVYFPTFGNKDVVFFHAPTKTLITADLIFNFPLKEQYANTPARKPTSWIPFLNSVSGALNPFKSMHQSFLWGQGAMAPIPDNDPNDGVKLSKAGGSAHERKQHFARAASKVAGWDIGRLIMCHGEVIEDKQPGEEGLAKRAWISAFGKYLNPDGSVKV</sequence>
<reference evidence="1" key="1">
    <citation type="journal article" date="2023" name="PhytoFront">
        <title>Draft Genome Resources of Seven Strains of Tilletia horrida, Causal Agent of Kernel Smut of Rice.</title>
        <authorList>
            <person name="Khanal S."/>
            <person name="Antony Babu S."/>
            <person name="Zhou X.G."/>
        </authorList>
    </citation>
    <scope>NUCLEOTIDE SEQUENCE</scope>
    <source>
        <strain evidence="1">TX6</strain>
    </source>
</reference>
<comment type="caution">
    <text evidence="1">The sequence shown here is derived from an EMBL/GenBank/DDBJ whole genome shotgun (WGS) entry which is preliminary data.</text>
</comment>